<evidence type="ECO:0000313" key="2">
    <source>
        <dbReference type="Proteomes" id="UP000243207"/>
    </source>
</evidence>
<evidence type="ECO:0008006" key="3">
    <source>
        <dbReference type="Google" id="ProtNLM"/>
    </source>
</evidence>
<keyword evidence="2" id="KW-1185">Reference proteome</keyword>
<dbReference type="RefSeq" id="WP_093391455.1">
    <property type="nucleotide sequence ID" value="NZ_LT629736.1"/>
</dbReference>
<dbReference type="Proteomes" id="UP000243207">
    <property type="component" value="Chromosome I"/>
</dbReference>
<dbReference type="EMBL" id="LT629736">
    <property type="protein sequence ID" value="SDR76891.1"/>
    <property type="molecule type" value="Genomic_DNA"/>
</dbReference>
<dbReference type="Pfam" id="PF05258">
    <property type="entry name" value="DciA"/>
    <property type="match status" value="1"/>
</dbReference>
<name>A0A1H1LQR7_9GAMM</name>
<reference evidence="2" key="1">
    <citation type="submission" date="2016-10" db="EMBL/GenBank/DDBJ databases">
        <authorList>
            <person name="Varghese N."/>
            <person name="Submissions S."/>
        </authorList>
    </citation>
    <scope>NUCLEOTIDE SEQUENCE [LARGE SCALE GENOMIC DNA]</scope>
    <source>
        <strain evidence="2">NRRL B-51270</strain>
    </source>
</reference>
<evidence type="ECO:0000313" key="1">
    <source>
        <dbReference type="EMBL" id="SDR76891.1"/>
    </source>
</evidence>
<protein>
    <recommendedName>
        <fullName evidence="3">RNA-binding protein</fullName>
    </recommendedName>
</protein>
<dbReference type="AlphaFoldDB" id="A0A1H1LQR7"/>
<proteinExistence type="predicted"/>
<organism evidence="1 2">
    <name type="scientific">Halopseudomonas xinjiangensis</name>
    <dbReference type="NCBI Taxonomy" id="487184"/>
    <lineage>
        <taxon>Bacteria</taxon>
        <taxon>Pseudomonadati</taxon>
        <taxon>Pseudomonadota</taxon>
        <taxon>Gammaproteobacteria</taxon>
        <taxon>Pseudomonadales</taxon>
        <taxon>Pseudomonadaceae</taxon>
        <taxon>Halopseudomonas</taxon>
    </lineage>
</organism>
<dbReference type="OrthoDB" id="7025214at2"/>
<dbReference type="InterPro" id="IPR007922">
    <property type="entry name" value="DciA-like"/>
</dbReference>
<sequence>MAFYPLNARRPGDLIRTNVTLKGLYSKARELERLQALVNVVMEPAAREHCRVASLRDGVLRLIVTDSQWATRMRYQQKRLVRQLQAYTEFRTLTKLHCKVQPPLIQKAGPVRRMKRSKVASESLFETAEQVTDSALKGALERLARHHADD</sequence>
<gene>
    <name evidence="1" type="ORF">SAMN05216421_0265</name>
</gene>
<accession>A0A1H1LQR7</accession>
<dbReference type="STRING" id="487184.SAMN05216421_0265"/>